<gene>
    <name evidence="1" type="ORF">K1I41_03310</name>
</gene>
<keyword evidence="2" id="KW-1185">Reference proteome</keyword>
<name>A0ABX8V7X2_9FLAO</name>
<evidence type="ECO:0000313" key="1">
    <source>
        <dbReference type="EMBL" id="QYJ68926.1"/>
    </source>
</evidence>
<dbReference type="Proteomes" id="UP000825381">
    <property type="component" value="Chromosome"/>
</dbReference>
<reference evidence="1 2" key="1">
    <citation type="submission" date="2021-07" db="EMBL/GenBank/DDBJ databases">
        <title>Flavobacterium WSW3-B6 sp.nov, isolated from seaweed.</title>
        <authorList>
            <person name="Muhammad N."/>
            <person name="Ho H."/>
            <person name="Lee Y.-J."/>
            <person name="Nguyen T."/>
            <person name="Ho J."/>
            <person name="Kim S.-G."/>
        </authorList>
    </citation>
    <scope>NUCLEOTIDE SEQUENCE [LARGE SCALE GENOMIC DNA]</scope>
    <source>
        <strain evidence="1 2">WSW3-B6</strain>
    </source>
</reference>
<accession>A0ABX8V7X2</accession>
<sequence length="101" mass="10956">MISEIKNTPPRINFSFGKTSASIAVGSPVTVWLSRQYNEVKFNYAVQATGATAVNPISNFQYQITYGTPGVYTLYAQLTEKTTGKTTAQALTSNILTLTVV</sequence>
<proteinExistence type="predicted"/>
<organism evidence="1 2">
    <name type="scientific">Flavobacterium litorale</name>
    <dbReference type="NCBI Taxonomy" id="2856519"/>
    <lineage>
        <taxon>Bacteria</taxon>
        <taxon>Pseudomonadati</taxon>
        <taxon>Bacteroidota</taxon>
        <taxon>Flavobacteriia</taxon>
        <taxon>Flavobacteriales</taxon>
        <taxon>Flavobacteriaceae</taxon>
        <taxon>Flavobacterium</taxon>
    </lineage>
</organism>
<dbReference type="EMBL" id="CP080429">
    <property type="protein sequence ID" value="QYJ68926.1"/>
    <property type="molecule type" value="Genomic_DNA"/>
</dbReference>
<protein>
    <submittedName>
        <fullName evidence="1">Uncharacterized protein</fullName>
    </submittedName>
</protein>
<dbReference type="RefSeq" id="WP_220641264.1">
    <property type="nucleotide sequence ID" value="NZ_CP080429.1"/>
</dbReference>
<evidence type="ECO:0000313" key="2">
    <source>
        <dbReference type="Proteomes" id="UP000825381"/>
    </source>
</evidence>